<organism evidence="8 9">
    <name type="scientific">Halteria grandinella</name>
    <dbReference type="NCBI Taxonomy" id="5974"/>
    <lineage>
        <taxon>Eukaryota</taxon>
        <taxon>Sar</taxon>
        <taxon>Alveolata</taxon>
        <taxon>Ciliophora</taxon>
        <taxon>Intramacronucleata</taxon>
        <taxon>Spirotrichea</taxon>
        <taxon>Stichotrichia</taxon>
        <taxon>Sporadotrichida</taxon>
        <taxon>Halteriidae</taxon>
        <taxon>Halteria</taxon>
    </lineage>
</organism>
<dbReference type="PANTHER" id="PTHR11579">
    <property type="entry name" value="PROTEIN-L-ISOASPARTATE O-METHYLTRANSFERASE"/>
    <property type="match status" value="1"/>
</dbReference>
<evidence type="ECO:0000256" key="1">
    <source>
        <dbReference type="ARBA" id="ARBA00004496"/>
    </source>
</evidence>
<dbReference type="Proteomes" id="UP000785679">
    <property type="component" value="Unassembled WGS sequence"/>
</dbReference>
<evidence type="ECO:0000256" key="5">
    <source>
        <dbReference type="ARBA" id="ARBA00022603"/>
    </source>
</evidence>
<dbReference type="GO" id="GO:0005737">
    <property type="term" value="C:cytoplasm"/>
    <property type="evidence" value="ECO:0007669"/>
    <property type="project" value="UniProtKB-SubCell"/>
</dbReference>
<accession>A0A8J8SWQ3</accession>
<evidence type="ECO:0000256" key="2">
    <source>
        <dbReference type="ARBA" id="ARBA00005369"/>
    </source>
</evidence>
<evidence type="ECO:0000256" key="6">
    <source>
        <dbReference type="ARBA" id="ARBA00022679"/>
    </source>
</evidence>
<comment type="caution">
    <text evidence="8">The sequence shown here is derived from an EMBL/GenBank/DDBJ whole genome shotgun (WGS) entry which is preliminary data.</text>
</comment>
<dbReference type="EMBL" id="RRYP01018398">
    <property type="protein sequence ID" value="TNV73652.1"/>
    <property type="molecule type" value="Genomic_DNA"/>
</dbReference>
<dbReference type="PANTHER" id="PTHR11579:SF0">
    <property type="entry name" value="PROTEIN-L-ISOASPARTATE(D-ASPARTATE) O-METHYLTRANSFERASE"/>
    <property type="match status" value="1"/>
</dbReference>
<evidence type="ECO:0000256" key="4">
    <source>
        <dbReference type="ARBA" id="ARBA00022490"/>
    </source>
</evidence>
<dbReference type="Gene3D" id="3.40.50.150">
    <property type="entry name" value="Vaccinia Virus protein VP39"/>
    <property type="match status" value="1"/>
</dbReference>
<reference evidence="8" key="1">
    <citation type="submission" date="2019-06" db="EMBL/GenBank/DDBJ databases">
        <authorList>
            <person name="Zheng W."/>
        </authorList>
    </citation>
    <scope>NUCLEOTIDE SEQUENCE</scope>
    <source>
        <strain evidence="8">QDHG01</strain>
    </source>
</reference>
<dbReference type="SUPFAM" id="SSF53335">
    <property type="entry name" value="S-adenosyl-L-methionine-dependent methyltransferases"/>
    <property type="match status" value="1"/>
</dbReference>
<keyword evidence="9" id="KW-1185">Reference proteome</keyword>
<dbReference type="AlphaFoldDB" id="A0A8J8SWQ3"/>
<name>A0A8J8SWQ3_HALGN</name>
<sequence>MGWSAKQPKSHQEHYETLKNLNIYTDSRDIDPAFKHLDKRDFCIPKKNATNADDFNPYTVDPQNIGHNQCFTSTVMHAISLQVLREGIMKKLQRNRVLRMVDYGCGYGYSTLAFAMMVDNVMKYEKGMGKFEIMGADVYQDFIEKAIMNSQNYRGKIVNQESIYLGFQVNDYLESEQKLKFKTQGPIDIMNFGFETSLEALETKRNLLASDALILAPISKDEQGSAEQTYTLLQNSRQGFKVVSEIMKTSFSMRVDKEKQVNDSLDADYFVTYKMSEQLKTFKESIKQLEGKFVALRKIHGGETLKLGELMKVEEIKQVLVELGDAKKKAQKLEFAIRDTTEQAEENDNQEIKQ</sequence>
<protein>
    <recommendedName>
        <fullName evidence="3">protein-L-isoaspartate(D-aspartate) O-methyltransferase</fullName>
        <ecNumber evidence="3">2.1.1.77</ecNumber>
    </recommendedName>
</protein>
<proteinExistence type="inferred from homology"/>
<dbReference type="InterPro" id="IPR000682">
    <property type="entry name" value="PCMT"/>
</dbReference>
<keyword evidence="7" id="KW-0949">S-adenosyl-L-methionine</keyword>
<keyword evidence="4" id="KW-0963">Cytoplasm</keyword>
<dbReference type="EC" id="2.1.1.77" evidence="3"/>
<evidence type="ECO:0000256" key="7">
    <source>
        <dbReference type="ARBA" id="ARBA00022691"/>
    </source>
</evidence>
<dbReference type="GO" id="GO:0004719">
    <property type="term" value="F:protein-L-isoaspartate (D-aspartate) O-methyltransferase activity"/>
    <property type="evidence" value="ECO:0007669"/>
    <property type="project" value="UniProtKB-EC"/>
</dbReference>
<dbReference type="Pfam" id="PF01135">
    <property type="entry name" value="PCMT"/>
    <property type="match status" value="1"/>
</dbReference>
<evidence type="ECO:0000256" key="3">
    <source>
        <dbReference type="ARBA" id="ARBA00011890"/>
    </source>
</evidence>
<keyword evidence="6" id="KW-0808">Transferase</keyword>
<dbReference type="OrthoDB" id="10656169at2759"/>
<comment type="subcellular location">
    <subcellularLocation>
        <location evidence="1">Cytoplasm</location>
    </subcellularLocation>
</comment>
<dbReference type="InterPro" id="IPR029063">
    <property type="entry name" value="SAM-dependent_MTases_sf"/>
</dbReference>
<comment type="similarity">
    <text evidence="2">Belongs to the methyltransferase superfamily. L-isoaspartyl/D-aspartyl protein methyltransferase family.</text>
</comment>
<evidence type="ECO:0000313" key="8">
    <source>
        <dbReference type="EMBL" id="TNV73652.1"/>
    </source>
</evidence>
<keyword evidence="5" id="KW-0489">Methyltransferase</keyword>
<gene>
    <name evidence="8" type="ORF">FGO68_gene16017</name>
</gene>
<dbReference type="GO" id="GO:0032259">
    <property type="term" value="P:methylation"/>
    <property type="evidence" value="ECO:0007669"/>
    <property type="project" value="UniProtKB-KW"/>
</dbReference>
<evidence type="ECO:0000313" key="9">
    <source>
        <dbReference type="Proteomes" id="UP000785679"/>
    </source>
</evidence>